<dbReference type="Gene3D" id="1.10.10.10">
    <property type="entry name" value="Winged helix-like DNA-binding domain superfamily/Winged helix DNA-binding domain"/>
    <property type="match status" value="1"/>
</dbReference>
<keyword evidence="1" id="KW-0805">Transcription regulation</keyword>
<protein>
    <submittedName>
        <fullName evidence="7">Uncharacterized protein</fullName>
    </submittedName>
</protein>
<dbReference type="SUPFAM" id="SSF52540">
    <property type="entry name" value="P-loop containing nucleoside triphosphate hydrolases"/>
    <property type="match status" value="1"/>
</dbReference>
<dbReference type="RefSeq" id="WP_344479913.1">
    <property type="nucleotide sequence ID" value="NZ_BAAAQX010000014.1"/>
</dbReference>
<dbReference type="InterPro" id="IPR002577">
    <property type="entry name" value="HTH_HxlR"/>
</dbReference>
<dbReference type="EMBL" id="BAAAQX010000014">
    <property type="protein sequence ID" value="GAA2209905.1"/>
    <property type="molecule type" value="Genomic_DNA"/>
</dbReference>
<feature type="compositionally biased region" description="Polar residues" evidence="4">
    <location>
        <begin position="107"/>
        <end position="124"/>
    </location>
</feature>
<dbReference type="Gene3D" id="3.40.50.300">
    <property type="entry name" value="P-loop containing nucleotide triphosphate hydrolases"/>
    <property type="match status" value="1"/>
</dbReference>
<evidence type="ECO:0000313" key="7">
    <source>
        <dbReference type="EMBL" id="GAA2209905.1"/>
    </source>
</evidence>
<keyword evidence="3" id="KW-0804">Transcription</keyword>
<comment type="caution">
    <text evidence="7">The sequence shown here is derived from an EMBL/GenBank/DDBJ whole genome shotgun (WGS) entry which is preliminary data.</text>
</comment>
<dbReference type="InterPro" id="IPR036390">
    <property type="entry name" value="WH_DNA-bd_sf"/>
</dbReference>
<evidence type="ECO:0000259" key="5">
    <source>
        <dbReference type="Pfam" id="PF01638"/>
    </source>
</evidence>
<dbReference type="InterPro" id="IPR049945">
    <property type="entry name" value="AAA_22"/>
</dbReference>
<dbReference type="PANTHER" id="PTHR33204">
    <property type="entry name" value="TRANSCRIPTIONAL REGULATOR, MARR FAMILY"/>
    <property type="match status" value="1"/>
</dbReference>
<feature type="domain" description="HTH hxlR-type" evidence="5">
    <location>
        <begin position="3"/>
        <end position="65"/>
    </location>
</feature>
<evidence type="ECO:0000259" key="6">
    <source>
        <dbReference type="Pfam" id="PF13401"/>
    </source>
</evidence>
<dbReference type="PANTHER" id="PTHR33204:SF18">
    <property type="entry name" value="TRANSCRIPTIONAL REGULATORY PROTEIN"/>
    <property type="match status" value="1"/>
</dbReference>
<name>A0ABN3CK94_9ACTN</name>
<evidence type="ECO:0000313" key="8">
    <source>
        <dbReference type="Proteomes" id="UP001499843"/>
    </source>
</evidence>
<evidence type="ECO:0000256" key="1">
    <source>
        <dbReference type="ARBA" id="ARBA00023015"/>
    </source>
</evidence>
<gene>
    <name evidence="7" type="ORF">GCM10009850_053640</name>
</gene>
<keyword evidence="2" id="KW-0238">DNA-binding</keyword>
<keyword evidence="8" id="KW-1185">Reference proteome</keyword>
<dbReference type="InterPro" id="IPR036388">
    <property type="entry name" value="WH-like_DNA-bd_sf"/>
</dbReference>
<accession>A0ABN3CK94</accession>
<evidence type="ECO:0000256" key="2">
    <source>
        <dbReference type="ARBA" id="ARBA00023125"/>
    </source>
</evidence>
<organism evidence="7 8">
    <name type="scientific">Nonomuraea monospora</name>
    <dbReference type="NCBI Taxonomy" id="568818"/>
    <lineage>
        <taxon>Bacteria</taxon>
        <taxon>Bacillati</taxon>
        <taxon>Actinomycetota</taxon>
        <taxon>Actinomycetes</taxon>
        <taxon>Streptosporangiales</taxon>
        <taxon>Streptosporangiaceae</taxon>
        <taxon>Nonomuraea</taxon>
    </lineage>
</organism>
<feature type="region of interest" description="Disordered" evidence="4">
    <location>
        <begin position="89"/>
        <end position="131"/>
    </location>
</feature>
<dbReference type="Proteomes" id="UP001499843">
    <property type="component" value="Unassembled WGS sequence"/>
</dbReference>
<evidence type="ECO:0000256" key="3">
    <source>
        <dbReference type="ARBA" id="ARBA00023163"/>
    </source>
</evidence>
<sequence>MEFQARLGIARNLLATRLDTLVAAGVMRRVPYQEPGDRQRHAYEPTEQGLALRPTLVALLEWGDTSPADPQGPSVIVRHRPLETALARATSRSGSSWNAPGCMGSSLPRTSTAHPGQGRASSTRPEAPVPVKDGHLPTAIAVDAARTGIGGVPYGETRAPGRWHTVIMRTPRAKYFNTTGPCGPERHYMLPPTQRLPQARELIEMDRYFVLHAPRQTGKTTTLRTLAAELTAEGDIAALMFSCERAKVAGDDYAATESLLLESLHEAAQRSGWPKKLLPPASWSEVTPGSRFHQALSKWCRRCPRRVVLFIDEIDALQGDSMVSILSQLRDGHNARQDGQPFPASVVLCGLRDVRDYKIASGGAADGYNAASPFNIIRKSLRLGDFTADEIAELYDQHTQATGQEFTKDAVERVFELTQGQPWLVNALADEIITEMRVTGTIATGQVEDAKERLIKARAIHLDSLAVRLREPRVKRVMEPIVAGGPYTERHNSDDLSYARDLGLITLKPPPQVANPIYREVILRVLGDLTEQNIHADPHSFVLPDGRFDLPRLLREFVVFWREHGEVLIRQEGYHEAACQIILMAFLHRLINGGGYLDREYASGTKRLDVLVRWPYPGPDGERLIQREAMELKVWRAGENDPKPDGLAQLDRYLDRLTLTTGVLVIFDRRPDAPPWQERGGFEQATTPSGRQVTLLRV</sequence>
<dbReference type="Pfam" id="PF01638">
    <property type="entry name" value="HxlR"/>
    <property type="match status" value="1"/>
</dbReference>
<dbReference type="InterPro" id="IPR027417">
    <property type="entry name" value="P-loop_NTPase"/>
</dbReference>
<reference evidence="7 8" key="1">
    <citation type="journal article" date="2019" name="Int. J. Syst. Evol. Microbiol.">
        <title>The Global Catalogue of Microorganisms (GCM) 10K type strain sequencing project: providing services to taxonomists for standard genome sequencing and annotation.</title>
        <authorList>
            <consortium name="The Broad Institute Genomics Platform"/>
            <consortium name="The Broad Institute Genome Sequencing Center for Infectious Disease"/>
            <person name="Wu L."/>
            <person name="Ma J."/>
        </authorList>
    </citation>
    <scope>NUCLEOTIDE SEQUENCE [LARGE SCALE GENOMIC DNA]</scope>
    <source>
        <strain evidence="7 8">JCM 16114</strain>
    </source>
</reference>
<dbReference type="Pfam" id="PF13401">
    <property type="entry name" value="AAA_22"/>
    <property type="match status" value="1"/>
</dbReference>
<dbReference type="SUPFAM" id="SSF46785">
    <property type="entry name" value="Winged helix' DNA-binding domain"/>
    <property type="match status" value="1"/>
</dbReference>
<evidence type="ECO:0000256" key="4">
    <source>
        <dbReference type="SAM" id="MobiDB-lite"/>
    </source>
</evidence>
<feature type="domain" description="ORC1/DEAH AAA+ ATPase" evidence="6">
    <location>
        <begin position="209"/>
        <end position="356"/>
    </location>
</feature>
<proteinExistence type="predicted"/>